<protein>
    <submittedName>
        <fullName evidence="2">UDP-glucose 4-epimerase</fullName>
    </submittedName>
</protein>
<organism evidence="2 3">
    <name type="scientific">Caballeronia sordidicola</name>
    <name type="common">Burkholderia sordidicola</name>
    <dbReference type="NCBI Taxonomy" id="196367"/>
    <lineage>
        <taxon>Bacteria</taxon>
        <taxon>Pseudomonadati</taxon>
        <taxon>Pseudomonadota</taxon>
        <taxon>Betaproteobacteria</taxon>
        <taxon>Burkholderiales</taxon>
        <taxon>Burkholderiaceae</taxon>
        <taxon>Caballeronia</taxon>
    </lineage>
</organism>
<dbReference type="InterPro" id="IPR036291">
    <property type="entry name" value="NAD(P)-bd_dom_sf"/>
</dbReference>
<feature type="domain" description="NAD-dependent epimerase/dehydratase" evidence="1">
    <location>
        <begin position="5"/>
        <end position="185"/>
    </location>
</feature>
<dbReference type="Proteomes" id="UP000194546">
    <property type="component" value="Unassembled WGS sequence"/>
</dbReference>
<name>A0A242N1X5_CABSO</name>
<dbReference type="Gene3D" id="3.90.25.10">
    <property type="entry name" value="UDP-galactose 4-epimerase, domain 1"/>
    <property type="match status" value="1"/>
</dbReference>
<dbReference type="Gene3D" id="3.40.50.720">
    <property type="entry name" value="NAD(P)-binding Rossmann-like Domain"/>
    <property type="match status" value="1"/>
</dbReference>
<comment type="caution">
    <text evidence="2">The sequence shown here is derived from an EMBL/GenBank/DDBJ whole genome shotgun (WGS) entry which is preliminary data.</text>
</comment>
<dbReference type="InterPro" id="IPR001509">
    <property type="entry name" value="Epimerase_deHydtase"/>
</dbReference>
<accession>A0A242N1X5</accession>
<dbReference type="SUPFAM" id="SSF51735">
    <property type="entry name" value="NAD(P)-binding Rossmann-fold domains"/>
    <property type="match status" value="1"/>
</dbReference>
<dbReference type="PANTHER" id="PTHR43245:SF13">
    <property type="entry name" value="UDP-D-APIOSE_UDP-D-XYLOSE SYNTHASE 2"/>
    <property type="match status" value="1"/>
</dbReference>
<dbReference type="InterPro" id="IPR050177">
    <property type="entry name" value="Lipid_A_modif_metabolic_enz"/>
</dbReference>
<dbReference type="PANTHER" id="PTHR43245">
    <property type="entry name" value="BIFUNCTIONAL POLYMYXIN RESISTANCE PROTEIN ARNA"/>
    <property type="match status" value="1"/>
</dbReference>
<reference evidence="2 3" key="1">
    <citation type="submission" date="2017-03" db="EMBL/GenBank/DDBJ databases">
        <title>Genome analysis of strain PAMC 26510.</title>
        <authorList>
            <person name="Oh H.-M."/>
            <person name="Yang J.-A."/>
        </authorList>
    </citation>
    <scope>NUCLEOTIDE SEQUENCE [LARGE SCALE GENOMIC DNA]</scope>
    <source>
        <strain evidence="2 3">PAMC 26510</strain>
    </source>
</reference>
<proteinExistence type="predicted"/>
<dbReference type="EMBL" id="NBTY01000052">
    <property type="protein sequence ID" value="OTP77677.1"/>
    <property type="molecule type" value="Genomic_DNA"/>
</dbReference>
<dbReference type="Pfam" id="PF01370">
    <property type="entry name" value="Epimerase"/>
    <property type="match status" value="1"/>
</dbReference>
<evidence type="ECO:0000259" key="1">
    <source>
        <dbReference type="Pfam" id="PF01370"/>
    </source>
</evidence>
<evidence type="ECO:0000313" key="2">
    <source>
        <dbReference type="EMBL" id="OTP77677.1"/>
    </source>
</evidence>
<dbReference type="AlphaFoldDB" id="A0A242N1X5"/>
<sequence length="262" mass="27367">MTVEQIEAALSSNARFDGVIHLAGAGVAPTDRDSATIFRVNAFLAPQMVSLAAKVGARAIVLAGSSAEYRSLEQSGPLDEDDPLETSKLYGASKAAGGILALANATVENVMVGVMRLFNVYGPGEARHRLLPSLLRDLSAGRPVKLSAGMQVRDFVYVDDVCAGLIAALTALADGKMPTGVYNIATGVGNSVGDFARIVAHAANADPKLLQFGALPFRPDDLPYVVGSPTKLRGACGWRTHTLLADGICHALAELSLPKSRD</sequence>
<gene>
    <name evidence="2" type="ORF">PAMC26510_08390</name>
</gene>
<evidence type="ECO:0000313" key="3">
    <source>
        <dbReference type="Proteomes" id="UP000194546"/>
    </source>
</evidence>